<evidence type="ECO:0000313" key="3">
    <source>
        <dbReference type="Proteomes" id="UP000247536"/>
    </source>
</evidence>
<dbReference type="RefSeq" id="WP_110790479.1">
    <property type="nucleotide sequence ID" value="NZ_QJRY01000002.1"/>
</dbReference>
<feature type="domain" description="4Fe-4S ferredoxin-type" evidence="1">
    <location>
        <begin position="153"/>
        <end position="184"/>
    </location>
</feature>
<dbReference type="Proteomes" id="UP000247536">
    <property type="component" value="Unassembled WGS sequence"/>
</dbReference>
<name>A0ABX5NSW1_9HYPH</name>
<evidence type="ECO:0000259" key="1">
    <source>
        <dbReference type="PROSITE" id="PS51379"/>
    </source>
</evidence>
<dbReference type="EMBL" id="QJRY01000002">
    <property type="protein sequence ID" value="PYB75088.1"/>
    <property type="molecule type" value="Genomic_DNA"/>
</dbReference>
<organism evidence="2 3">
    <name type="scientific">Rhizobium wuzhouense</name>
    <dbReference type="NCBI Taxonomy" id="1986026"/>
    <lineage>
        <taxon>Bacteria</taxon>
        <taxon>Pseudomonadati</taxon>
        <taxon>Pseudomonadota</taxon>
        <taxon>Alphaproteobacteria</taxon>
        <taxon>Hyphomicrobiales</taxon>
        <taxon>Rhizobiaceae</taxon>
        <taxon>Rhizobium/Agrobacterium group</taxon>
        <taxon>Rhizobium</taxon>
    </lineage>
</organism>
<accession>A0ABX5NSW1</accession>
<protein>
    <submittedName>
        <fullName evidence="2">Ferredoxin</fullName>
    </submittedName>
</protein>
<keyword evidence="3" id="KW-1185">Reference proteome</keyword>
<dbReference type="InterPro" id="IPR017896">
    <property type="entry name" value="4Fe4S_Fe-S-bd"/>
</dbReference>
<dbReference type="PROSITE" id="PS51379">
    <property type="entry name" value="4FE4S_FER_2"/>
    <property type="match status" value="1"/>
</dbReference>
<gene>
    <name evidence="2" type="ORF">DMY87_06355</name>
</gene>
<sequence>MSGPSAVLDRLDALLAAQGLMRLGVVQFDAGDTTPAFGDGRRAAAVVLVGVTGQAMWPVFSAWRAATVHGGGENPLDRWSETVLDPIAAEMGALALYPSRAPYQPFQSWAMRAEGLKGSPLGLLIHPVFGLWHSFRGALAFVEWDDWSGDGADVLPAIPHPCDDCAEKPCLSACPVGAVSLDRFDVTGCRGHLASGEGQAGCMRGGCLARNACPVGVAYRYPEAQVRFHMQALKLPAL</sequence>
<comment type="caution">
    <text evidence="2">The sequence shown here is derived from an EMBL/GenBank/DDBJ whole genome shotgun (WGS) entry which is preliminary data.</text>
</comment>
<proteinExistence type="predicted"/>
<evidence type="ECO:0000313" key="2">
    <source>
        <dbReference type="EMBL" id="PYB75088.1"/>
    </source>
</evidence>
<reference evidence="2 3" key="1">
    <citation type="submission" date="2018-06" db="EMBL/GenBank/DDBJ databases">
        <title>Rhizobium wuzhouense sp. nov., isolated from roots of Oryza officinalis.</title>
        <authorList>
            <person name="Yuan T."/>
        </authorList>
    </citation>
    <scope>NUCLEOTIDE SEQUENCE [LARGE SCALE GENOMIC DNA]</scope>
    <source>
        <strain evidence="2 3">W44</strain>
    </source>
</reference>